<comment type="subcellular location">
    <subcellularLocation>
        <location evidence="1">Endomembrane system</location>
        <topology evidence="1">Multi-pass membrane protein</topology>
    </subcellularLocation>
</comment>
<protein>
    <recommendedName>
        <fullName evidence="13">Amino acid transporter transmembrane domain-containing protein</fullName>
    </recommendedName>
</protein>
<dbReference type="GO" id="GO:0009734">
    <property type="term" value="P:auxin-activated signaling pathway"/>
    <property type="evidence" value="ECO:0007669"/>
    <property type="project" value="UniProtKB-KW"/>
</dbReference>
<comment type="similarity">
    <text evidence="2">Belongs to the amino acid/polyamine transporter 2 family. Amino acid/auxin permease (AAAP) (TC 2.A.18.1) subfamily.</text>
</comment>
<evidence type="ECO:0000256" key="8">
    <source>
        <dbReference type="ARBA" id="ARBA00023136"/>
    </source>
</evidence>
<organism evidence="14 15">
    <name type="scientific">Populus deltoides</name>
    <name type="common">Eastern poplar</name>
    <name type="synonym">Eastern cottonwood</name>
    <dbReference type="NCBI Taxonomy" id="3696"/>
    <lineage>
        <taxon>Eukaryota</taxon>
        <taxon>Viridiplantae</taxon>
        <taxon>Streptophyta</taxon>
        <taxon>Embryophyta</taxon>
        <taxon>Tracheophyta</taxon>
        <taxon>Spermatophyta</taxon>
        <taxon>Magnoliopsida</taxon>
        <taxon>eudicotyledons</taxon>
        <taxon>Gunneridae</taxon>
        <taxon>Pentapetalae</taxon>
        <taxon>rosids</taxon>
        <taxon>fabids</taxon>
        <taxon>Malpighiales</taxon>
        <taxon>Salicaceae</taxon>
        <taxon>Saliceae</taxon>
        <taxon>Populus</taxon>
    </lineage>
</organism>
<evidence type="ECO:0000259" key="13">
    <source>
        <dbReference type="Pfam" id="PF01490"/>
    </source>
</evidence>
<evidence type="ECO:0000256" key="11">
    <source>
        <dbReference type="SAM" id="MobiDB-lite"/>
    </source>
</evidence>
<evidence type="ECO:0000256" key="10">
    <source>
        <dbReference type="ARBA" id="ARBA00045588"/>
    </source>
</evidence>
<comment type="function">
    <text evidence="10">Carrier protein involved in proton-driven auxin influx. Mediates the formation of auxin gradient from developing leaves (site of auxin biosynthesis) to tips by contributing to the loading of auxin in vascular tissues and facilitating acropetal (base to tip) auxin transport within inner tissues of the root apex, and basipetal (tip to base) auxin transport within outer tissues of the root apex. May be involved in lateral roots and nodules formation.</text>
</comment>
<dbReference type="AlphaFoldDB" id="A0A8T2ZFB6"/>
<keyword evidence="5" id="KW-0769">Symport</keyword>
<dbReference type="InterPro" id="IPR013057">
    <property type="entry name" value="AA_transpt_TM"/>
</dbReference>
<feature type="transmembrane region" description="Helical" evidence="12">
    <location>
        <begin position="69"/>
        <end position="91"/>
    </location>
</feature>
<evidence type="ECO:0000313" key="15">
    <source>
        <dbReference type="Proteomes" id="UP000807159"/>
    </source>
</evidence>
<keyword evidence="9" id="KW-0927">Auxin signaling pathway</keyword>
<feature type="region of interest" description="Disordered" evidence="11">
    <location>
        <begin position="1"/>
        <end position="31"/>
    </location>
</feature>
<evidence type="ECO:0000256" key="12">
    <source>
        <dbReference type="SAM" id="Phobius"/>
    </source>
</evidence>
<keyword evidence="15" id="KW-1185">Reference proteome</keyword>
<reference evidence="14" key="1">
    <citation type="journal article" date="2021" name="J. Hered.">
        <title>Genome Assembly of Salicaceae Populus deltoides (Eastern Cottonwood) I-69 Based on Nanopore Sequencing and Hi-C Technologies.</title>
        <authorList>
            <person name="Bai S."/>
            <person name="Wu H."/>
            <person name="Zhang J."/>
            <person name="Pan Z."/>
            <person name="Zhao W."/>
            <person name="Li Z."/>
            <person name="Tong C."/>
        </authorList>
    </citation>
    <scope>NUCLEOTIDE SEQUENCE</scope>
    <source>
        <tissue evidence="14">Leaf</tissue>
    </source>
</reference>
<dbReference type="Pfam" id="PF01490">
    <property type="entry name" value="Aa_trans"/>
    <property type="match status" value="1"/>
</dbReference>
<feature type="transmembrane region" description="Helical" evidence="12">
    <location>
        <begin position="41"/>
        <end position="62"/>
    </location>
</feature>
<keyword evidence="7 12" id="KW-1133">Transmembrane helix</keyword>
<evidence type="ECO:0000256" key="2">
    <source>
        <dbReference type="ARBA" id="ARBA00005590"/>
    </source>
</evidence>
<evidence type="ECO:0000256" key="1">
    <source>
        <dbReference type="ARBA" id="ARBA00004127"/>
    </source>
</evidence>
<dbReference type="GO" id="GO:0006865">
    <property type="term" value="P:amino acid transport"/>
    <property type="evidence" value="ECO:0007669"/>
    <property type="project" value="UniProtKB-KW"/>
</dbReference>
<accession>A0A8T2ZFB6</accession>
<keyword evidence="3" id="KW-0813">Transport</keyword>
<feature type="transmembrane region" description="Helical" evidence="12">
    <location>
        <begin position="129"/>
        <end position="150"/>
    </location>
</feature>
<sequence>MDREMQNSSLYISRGTEGSESGGIISKNLDDDGRPKRTGTWITASAHIITAVIGSGVLSLAWAIAQLGWVVGPLVLVVFSFITFFTSILLADSYRSPDPITGNRNYTYMDAVRANLGGRKVQLCGLAQYVNLIGITVGYTITASISMVAVRRSNCFHKHGHAVKCQTSNNPYMIIFACIQIMLSQIPNFHKLSWLSILAAVMSFAYASIGLGLSFAKASVENFIRYSDSSSGHDPSILQRLLGSSWGDLFLAVDSLFSRRDVYGEDKNAKILFQVDLPEDVELGLPGSIACFCCRIS</sequence>
<evidence type="ECO:0000256" key="3">
    <source>
        <dbReference type="ARBA" id="ARBA00022448"/>
    </source>
</evidence>
<evidence type="ECO:0000256" key="5">
    <source>
        <dbReference type="ARBA" id="ARBA00022847"/>
    </source>
</evidence>
<dbReference type="PANTHER" id="PTHR48017">
    <property type="entry name" value="OS05G0424000 PROTEIN-RELATED"/>
    <property type="match status" value="1"/>
</dbReference>
<feature type="domain" description="Amino acid transporter transmembrane" evidence="13">
    <location>
        <begin position="37"/>
        <end position="220"/>
    </location>
</feature>
<feature type="compositionally biased region" description="Low complexity" evidence="11">
    <location>
        <begin position="12"/>
        <end position="26"/>
    </location>
</feature>
<name>A0A8T2ZFB6_POPDE</name>
<keyword evidence="4 12" id="KW-0812">Transmembrane</keyword>
<evidence type="ECO:0000256" key="7">
    <source>
        <dbReference type="ARBA" id="ARBA00022989"/>
    </source>
</evidence>
<evidence type="ECO:0000256" key="4">
    <source>
        <dbReference type="ARBA" id="ARBA00022692"/>
    </source>
</evidence>
<keyword evidence="8 12" id="KW-0472">Membrane</keyword>
<dbReference type="EMBL" id="JACEGQ020000002">
    <property type="protein sequence ID" value="KAH8516304.1"/>
    <property type="molecule type" value="Genomic_DNA"/>
</dbReference>
<dbReference type="GO" id="GO:0015293">
    <property type="term" value="F:symporter activity"/>
    <property type="evidence" value="ECO:0007669"/>
    <property type="project" value="UniProtKB-KW"/>
</dbReference>
<proteinExistence type="inferred from homology"/>
<evidence type="ECO:0000313" key="14">
    <source>
        <dbReference type="EMBL" id="KAH8516304.1"/>
    </source>
</evidence>
<feature type="compositionally biased region" description="Polar residues" evidence="11">
    <location>
        <begin position="1"/>
        <end position="11"/>
    </location>
</feature>
<keyword evidence="6" id="KW-0029">Amino-acid transport</keyword>
<evidence type="ECO:0000256" key="9">
    <source>
        <dbReference type="ARBA" id="ARBA00023294"/>
    </source>
</evidence>
<feature type="transmembrane region" description="Helical" evidence="12">
    <location>
        <begin position="194"/>
        <end position="216"/>
    </location>
</feature>
<comment type="caution">
    <text evidence="14">The sequence shown here is derived from an EMBL/GenBank/DDBJ whole genome shotgun (WGS) entry which is preliminary data.</text>
</comment>
<gene>
    <name evidence="14" type="ORF">H0E87_004598</name>
</gene>
<evidence type="ECO:0000256" key="6">
    <source>
        <dbReference type="ARBA" id="ARBA00022970"/>
    </source>
</evidence>
<dbReference type="GO" id="GO:0012505">
    <property type="term" value="C:endomembrane system"/>
    <property type="evidence" value="ECO:0007669"/>
    <property type="project" value="UniProtKB-SubCell"/>
</dbReference>
<dbReference type="Proteomes" id="UP000807159">
    <property type="component" value="Chromosome 2"/>
</dbReference>